<feature type="non-terminal residue" evidence="2">
    <location>
        <position position="1"/>
    </location>
</feature>
<accession>A0A426Y061</accession>
<dbReference type="Proteomes" id="UP000287651">
    <property type="component" value="Unassembled WGS sequence"/>
</dbReference>
<dbReference type="AlphaFoldDB" id="A0A426Y061"/>
<reference evidence="2 3" key="1">
    <citation type="journal article" date="2014" name="Agronomy (Basel)">
        <title>A Draft Genome Sequence for Ensete ventricosum, the Drought-Tolerant Tree Against Hunger.</title>
        <authorList>
            <person name="Harrison J."/>
            <person name="Moore K.A."/>
            <person name="Paszkiewicz K."/>
            <person name="Jones T."/>
            <person name="Grant M."/>
            <person name="Ambacheew D."/>
            <person name="Muzemil S."/>
            <person name="Studholme D.J."/>
        </authorList>
    </citation>
    <scope>NUCLEOTIDE SEQUENCE [LARGE SCALE GENOMIC DNA]</scope>
</reference>
<evidence type="ECO:0000256" key="1">
    <source>
        <dbReference type="SAM" id="MobiDB-lite"/>
    </source>
</evidence>
<sequence length="63" mass="7060">ARWLTSRKLLTESNESDSGEQQKRQRRRRRATTMAESSGSGERLAAIAASDGNRVDDIIAIRE</sequence>
<proteinExistence type="predicted"/>
<feature type="region of interest" description="Disordered" evidence="1">
    <location>
        <begin position="1"/>
        <end position="43"/>
    </location>
</feature>
<dbReference type="EMBL" id="AMZH03016028">
    <property type="protein sequence ID" value="RRT45143.1"/>
    <property type="molecule type" value="Genomic_DNA"/>
</dbReference>
<name>A0A426Y061_ENSVE</name>
<evidence type="ECO:0000313" key="2">
    <source>
        <dbReference type="EMBL" id="RRT45143.1"/>
    </source>
</evidence>
<comment type="caution">
    <text evidence="2">The sequence shown here is derived from an EMBL/GenBank/DDBJ whole genome shotgun (WGS) entry which is preliminary data.</text>
</comment>
<organism evidence="2 3">
    <name type="scientific">Ensete ventricosum</name>
    <name type="common">Abyssinian banana</name>
    <name type="synonym">Musa ensete</name>
    <dbReference type="NCBI Taxonomy" id="4639"/>
    <lineage>
        <taxon>Eukaryota</taxon>
        <taxon>Viridiplantae</taxon>
        <taxon>Streptophyta</taxon>
        <taxon>Embryophyta</taxon>
        <taxon>Tracheophyta</taxon>
        <taxon>Spermatophyta</taxon>
        <taxon>Magnoliopsida</taxon>
        <taxon>Liliopsida</taxon>
        <taxon>Zingiberales</taxon>
        <taxon>Musaceae</taxon>
        <taxon>Ensete</taxon>
    </lineage>
</organism>
<protein>
    <submittedName>
        <fullName evidence="2">Uncharacterized protein</fullName>
    </submittedName>
</protein>
<evidence type="ECO:0000313" key="3">
    <source>
        <dbReference type="Proteomes" id="UP000287651"/>
    </source>
</evidence>
<gene>
    <name evidence="2" type="ORF">B296_00054556</name>
</gene>